<protein>
    <submittedName>
        <fullName evidence="1">10792_t:CDS:1</fullName>
    </submittedName>
</protein>
<keyword evidence="2" id="KW-1185">Reference proteome</keyword>
<dbReference type="Proteomes" id="UP000789405">
    <property type="component" value="Unassembled WGS sequence"/>
</dbReference>
<gene>
    <name evidence="1" type="ORF">DERYTH_LOCUS7581</name>
</gene>
<name>A0A9N9CF98_9GLOM</name>
<proteinExistence type="predicted"/>
<comment type="caution">
    <text evidence="1">The sequence shown here is derived from an EMBL/GenBank/DDBJ whole genome shotgun (WGS) entry which is preliminary data.</text>
</comment>
<dbReference type="OrthoDB" id="2442380at2759"/>
<sequence length="268" mass="31439">MLDYLISTFIQLNNDEFSSIIEEIINSHKINICIQRKLLDHLIPTFFQLNDDDFSFRVKKIFESREMNTCIQRKRIEIFLQVCNLSDQQILDALSLFEAMTYPRGSNKGEIISTYLQKKAREFVDASFYKPKSTINLLELKNKNLKYKIQGLKRNKFTTNALLRLFSIKVARAKTLKQRQISKIPADISNIGQTSICATVECTKIIYQFLTREMPQHWSIVVYQQQLEGLFNRYDIKVHPNMDPQLQESRIQLSISDSRVQNISQEML</sequence>
<reference evidence="1" key="1">
    <citation type="submission" date="2021-06" db="EMBL/GenBank/DDBJ databases">
        <authorList>
            <person name="Kallberg Y."/>
            <person name="Tangrot J."/>
            <person name="Rosling A."/>
        </authorList>
    </citation>
    <scope>NUCLEOTIDE SEQUENCE</scope>
    <source>
        <strain evidence="1">MA453B</strain>
    </source>
</reference>
<organism evidence="1 2">
    <name type="scientific">Dentiscutata erythropus</name>
    <dbReference type="NCBI Taxonomy" id="1348616"/>
    <lineage>
        <taxon>Eukaryota</taxon>
        <taxon>Fungi</taxon>
        <taxon>Fungi incertae sedis</taxon>
        <taxon>Mucoromycota</taxon>
        <taxon>Glomeromycotina</taxon>
        <taxon>Glomeromycetes</taxon>
        <taxon>Diversisporales</taxon>
        <taxon>Gigasporaceae</taxon>
        <taxon>Dentiscutata</taxon>
    </lineage>
</organism>
<evidence type="ECO:0000313" key="2">
    <source>
        <dbReference type="Proteomes" id="UP000789405"/>
    </source>
</evidence>
<accession>A0A9N9CF98</accession>
<evidence type="ECO:0000313" key="1">
    <source>
        <dbReference type="EMBL" id="CAG8599717.1"/>
    </source>
</evidence>
<dbReference type="EMBL" id="CAJVPY010003716">
    <property type="protein sequence ID" value="CAG8599717.1"/>
    <property type="molecule type" value="Genomic_DNA"/>
</dbReference>
<dbReference type="AlphaFoldDB" id="A0A9N9CF98"/>